<dbReference type="InterPro" id="IPR003838">
    <property type="entry name" value="ABC3_permease_C"/>
</dbReference>
<feature type="domain" description="ABC3 transporter permease C-terminal" evidence="7">
    <location>
        <begin position="697"/>
        <end position="810"/>
    </location>
</feature>
<keyword evidence="3 6" id="KW-0812">Transmembrane</keyword>
<evidence type="ECO:0000256" key="3">
    <source>
        <dbReference type="ARBA" id="ARBA00022692"/>
    </source>
</evidence>
<feature type="transmembrane region" description="Helical" evidence="6">
    <location>
        <begin position="694"/>
        <end position="719"/>
    </location>
</feature>
<feature type="domain" description="ABC3 transporter permease C-terminal" evidence="7">
    <location>
        <begin position="298"/>
        <end position="406"/>
    </location>
</feature>
<feature type="transmembrane region" description="Helical" evidence="6">
    <location>
        <begin position="435"/>
        <end position="459"/>
    </location>
</feature>
<dbReference type="Pfam" id="PF12704">
    <property type="entry name" value="MacB_PCD"/>
    <property type="match status" value="1"/>
</dbReference>
<feature type="transmembrane region" description="Helical" evidence="6">
    <location>
        <begin position="347"/>
        <end position="368"/>
    </location>
</feature>
<protein>
    <submittedName>
        <fullName evidence="9">ABC transporter permease</fullName>
    </submittedName>
</protein>
<evidence type="ECO:0000256" key="6">
    <source>
        <dbReference type="SAM" id="Phobius"/>
    </source>
</evidence>
<proteinExistence type="predicted"/>
<feature type="transmembrane region" description="Helical" evidence="6">
    <location>
        <begin position="21"/>
        <end position="41"/>
    </location>
</feature>
<keyword evidence="5 6" id="KW-0472">Membrane</keyword>
<dbReference type="EMBL" id="JAUJEB010000001">
    <property type="protein sequence ID" value="MDN5210657.1"/>
    <property type="molecule type" value="Genomic_DNA"/>
</dbReference>
<comment type="subcellular location">
    <subcellularLocation>
        <location evidence="1">Cell membrane</location>
        <topology evidence="1">Multi-pass membrane protein</topology>
    </subcellularLocation>
</comment>
<dbReference type="RefSeq" id="WP_346756000.1">
    <property type="nucleotide sequence ID" value="NZ_JAUJEB010000001.1"/>
</dbReference>
<evidence type="ECO:0000313" key="9">
    <source>
        <dbReference type="EMBL" id="MDN5210657.1"/>
    </source>
</evidence>
<feature type="domain" description="MacB-like periplasmic core" evidence="8">
    <location>
        <begin position="20"/>
        <end position="244"/>
    </location>
</feature>
<accession>A0ABT8KYV2</accession>
<dbReference type="InterPro" id="IPR050250">
    <property type="entry name" value="Macrolide_Exporter_MacB"/>
</dbReference>
<keyword evidence="4 6" id="KW-1133">Transmembrane helix</keyword>
<keyword evidence="10" id="KW-1185">Reference proteome</keyword>
<dbReference type="Pfam" id="PF02687">
    <property type="entry name" value="FtsX"/>
    <property type="match status" value="2"/>
</dbReference>
<evidence type="ECO:0000256" key="4">
    <source>
        <dbReference type="ARBA" id="ARBA00022989"/>
    </source>
</evidence>
<dbReference type="PANTHER" id="PTHR30572">
    <property type="entry name" value="MEMBRANE COMPONENT OF TRANSPORTER-RELATED"/>
    <property type="match status" value="1"/>
</dbReference>
<dbReference type="PANTHER" id="PTHR30572:SF18">
    <property type="entry name" value="ABC-TYPE MACROLIDE FAMILY EXPORT SYSTEM PERMEASE COMPONENT 2"/>
    <property type="match status" value="1"/>
</dbReference>
<dbReference type="Proteomes" id="UP001172083">
    <property type="component" value="Unassembled WGS sequence"/>
</dbReference>
<feature type="transmembrane region" description="Helical" evidence="6">
    <location>
        <begin position="388"/>
        <end position="414"/>
    </location>
</feature>
<feature type="transmembrane region" description="Helical" evidence="6">
    <location>
        <begin position="731"/>
        <end position="760"/>
    </location>
</feature>
<evidence type="ECO:0000313" key="10">
    <source>
        <dbReference type="Proteomes" id="UP001172083"/>
    </source>
</evidence>
<name>A0ABT8KYV2_9BACT</name>
<feature type="transmembrane region" description="Helical" evidence="6">
    <location>
        <begin position="780"/>
        <end position="803"/>
    </location>
</feature>
<evidence type="ECO:0000256" key="5">
    <source>
        <dbReference type="ARBA" id="ARBA00023136"/>
    </source>
</evidence>
<evidence type="ECO:0000256" key="1">
    <source>
        <dbReference type="ARBA" id="ARBA00004651"/>
    </source>
</evidence>
<feature type="transmembrane region" description="Helical" evidence="6">
    <location>
        <begin position="292"/>
        <end position="313"/>
    </location>
</feature>
<evidence type="ECO:0000256" key="2">
    <source>
        <dbReference type="ARBA" id="ARBA00022475"/>
    </source>
</evidence>
<organism evidence="9 10">
    <name type="scientific">Agaribacillus aureus</name>
    <dbReference type="NCBI Taxonomy" id="3051825"/>
    <lineage>
        <taxon>Bacteria</taxon>
        <taxon>Pseudomonadati</taxon>
        <taxon>Bacteroidota</taxon>
        <taxon>Cytophagia</taxon>
        <taxon>Cytophagales</taxon>
        <taxon>Splendidivirgaceae</taxon>
        <taxon>Agaribacillus</taxon>
    </lineage>
</organism>
<comment type="caution">
    <text evidence="9">The sequence shown here is derived from an EMBL/GenBank/DDBJ whole genome shotgun (WGS) entry which is preliminary data.</text>
</comment>
<evidence type="ECO:0000259" key="8">
    <source>
        <dbReference type="Pfam" id="PF12704"/>
    </source>
</evidence>
<sequence length="817" mass="93128">MLKNYLKTAFRNLRKNKAFSLINIIGLSIGMATCMLILQYVNFELSFDRFHDNHDQIYRVINYRYQNGKQIQHGPITYPTIGPTMFKDYPEIDAYTRLMPLFRINVKKDENVFPVDRSLIVDKHFLKVFSFPLLAGDRESALNKPNTAAISASLAKKHFNITNGNYQKLLGTTIQLGLQPNPFTITGVFEDIPQNSHIDFDLLYSYTTLINSTDGDADDSWQWSDFRHYLVLKPETDVNALERKFIDFSRQYFKGSEVSGSEEEFVLQPLKNTHLFSNYEYDIARVANGQTVWTLFYVALFILVIAWINYINLTTSKALERAREVGLRKVVGAYRRQLVFQFLTESLIINVTAFLLAITLVQIIQPFFNQLVDQDLSLLKLLYSDFTLISLLGVFTGIFLAGIFLSGFYPAFVLSSYRPVTILKENFQRSSTGNLIRRVLVVFQFIASAGLISGTLAVFKQLQFIQDRDLGINLDHILVIQGPGLTSFDSTFIDNANAFKEELRKHAAIKTVATSNRLPGDRLARTFNVRRPGVSGERQFAASLYNIDFDFLKTYKLNLLAGRDFRPQDHSSDFRLLNTAIVNNALIRLLGFASPEEAINQKISIFGREWSVVGVINNFHQESLHNPLEAIIFLPGYSNRNYISLKISYDDISNTVSHVESIYKKFYPGNSFDYFFLEERYNQQYQGENRFSSVLSLFTSLAIIVACMGLFGLSSFTILQRTKEIGIRKVLGAGVPSIVGILSVNFMKLIIIASLIAIPLAYFGISSWLENYTYKMNPSWWVFVLPILIILIIAFFSTSIQIFRAANGNPIKALRQE</sequence>
<gene>
    <name evidence="9" type="ORF">QQ020_01320</name>
</gene>
<evidence type="ECO:0000259" key="7">
    <source>
        <dbReference type="Pfam" id="PF02687"/>
    </source>
</evidence>
<dbReference type="InterPro" id="IPR025857">
    <property type="entry name" value="MacB_PCD"/>
</dbReference>
<reference evidence="9" key="1">
    <citation type="submission" date="2023-06" db="EMBL/GenBank/DDBJ databases">
        <title>Genomic of Agaribacillus aureum.</title>
        <authorList>
            <person name="Wang G."/>
        </authorList>
    </citation>
    <scope>NUCLEOTIDE SEQUENCE</scope>
    <source>
        <strain evidence="9">BMA12</strain>
    </source>
</reference>
<keyword evidence="2" id="KW-1003">Cell membrane</keyword>